<keyword evidence="4" id="KW-1185">Reference proteome</keyword>
<sequence>MYKEIYLVDDEELINTVHALMFRKLGLEDKLRSFTNPELALDCLRFRENPEERILLFLDINMPEMTGFEFLEFMTLEKFLPTVDVVIVSSSIDPKDEIKATTYGKYVRGYLNKPLSLGSIGQFLGVERAIPSATPS</sequence>
<reference evidence="3 4" key="1">
    <citation type="submission" date="2021-03" db="EMBL/GenBank/DDBJ databases">
        <title>Muricauda lutimaris sp. nov. and Muricauda ruestringensis sp. nov, two marine members of the Flavobacteriaceae isolated from deep sea sediments of Western Pacific.</title>
        <authorList>
            <person name="Zhao S."/>
            <person name="Liu R."/>
        </authorList>
    </citation>
    <scope>NUCLEOTIDE SEQUENCE [LARGE SCALE GENOMIC DNA]</scope>
    <source>
        <strain evidence="3 4">BC31-1-A7</strain>
    </source>
</reference>
<evidence type="ECO:0000313" key="3">
    <source>
        <dbReference type="EMBL" id="MBO0354005.1"/>
    </source>
</evidence>
<dbReference type="RefSeq" id="WP_207032804.1">
    <property type="nucleotide sequence ID" value="NZ_JAFLNL010000003.1"/>
</dbReference>
<dbReference type="SMART" id="SM00448">
    <property type="entry name" value="REC"/>
    <property type="match status" value="1"/>
</dbReference>
<keyword evidence="1" id="KW-0597">Phosphoprotein</keyword>
<protein>
    <submittedName>
        <fullName evidence="3">Response regulator</fullName>
    </submittedName>
</protein>
<dbReference type="SUPFAM" id="SSF52172">
    <property type="entry name" value="CheY-like"/>
    <property type="match status" value="1"/>
</dbReference>
<proteinExistence type="predicted"/>
<feature type="domain" description="Response regulatory" evidence="2">
    <location>
        <begin position="4"/>
        <end position="128"/>
    </location>
</feature>
<evidence type="ECO:0000313" key="4">
    <source>
        <dbReference type="Proteomes" id="UP000664044"/>
    </source>
</evidence>
<dbReference type="InterPro" id="IPR001789">
    <property type="entry name" value="Sig_transdc_resp-reg_receiver"/>
</dbReference>
<gene>
    <name evidence="3" type="ORF">J0656_08260</name>
</gene>
<dbReference type="InterPro" id="IPR052893">
    <property type="entry name" value="TCS_response_regulator"/>
</dbReference>
<dbReference type="InterPro" id="IPR011006">
    <property type="entry name" value="CheY-like_superfamily"/>
</dbReference>
<organism evidence="3 4">
    <name type="scientific">Flagellimonas aurea</name>
    <dbReference type="NCBI Taxonomy" id="2915619"/>
    <lineage>
        <taxon>Bacteria</taxon>
        <taxon>Pseudomonadati</taxon>
        <taxon>Bacteroidota</taxon>
        <taxon>Flavobacteriia</taxon>
        <taxon>Flavobacteriales</taxon>
        <taxon>Flavobacteriaceae</taxon>
        <taxon>Flagellimonas</taxon>
    </lineage>
</organism>
<name>A0ABS3G3K8_9FLAO</name>
<dbReference type="Pfam" id="PF00072">
    <property type="entry name" value="Response_reg"/>
    <property type="match status" value="1"/>
</dbReference>
<dbReference type="PANTHER" id="PTHR44520:SF2">
    <property type="entry name" value="RESPONSE REGULATOR RCP1"/>
    <property type="match status" value="1"/>
</dbReference>
<comment type="caution">
    <text evidence="3">The sequence shown here is derived from an EMBL/GenBank/DDBJ whole genome shotgun (WGS) entry which is preliminary data.</text>
</comment>
<evidence type="ECO:0000259" key="2">
    <source>
        <dbReference type="PROSITE" id="PS50110"/>
    </source>
</evidence>
<dbReference type="PANTHER" id="PTHR44520">
    <property type="entry name" value="RESPONSE REGULATOR RCP1-RELATED"/>
    <property type="match status" value="1"/>
</dbReference>
<accession>A0ABS3G3K8</accession>
<dbReference type="EMBL" id="JAFLNL010000003">
    <property type="protein sequence ID" value="MBO0354005.1"/>
    <property type="molecule type" value="Genomic_DNA"/>
</dbReference>
<evidence type="ECO:0000256" key="1">
    <source>
        <dbReference type="PROSITE-ProRule" id="PRU00169"/>
    </source>
</evidence>
<feature type="modified residue" description="4-aspartylphosphate" evidence="1">
    <location>
        <position position="59"/>
    </location>
</feature>
<dbReference type="PROSITE" id="PS50110">
    <property type="entry name" value="RESPONSE_REGULATORY"/>
    <property type="match status" value="1"/>
</dbReference>
<dbReference type="Gene3D" id="3.40.50.2300">
    <property type="match status" value="1"/>
</dbReference>
<dbReference type="Proteomes" id="UP000664044">
    <property type="component" value="Unassembled WGS sequence"/>
</dbReference>